<keyword evidence="4" id="KW-1185">Reference proteome</keyword>
<name>A0A5Q2EZW8_9CAUD</name>
<feature type="region of interest" description="Disordered" evidence="1">
    <location>
        <begin position="68"/>
        <end position="92"/>
    </location>
</feature>
<evidence type="ECO:0000313" key="3">
    <source>
        <dbReference type="EMBL" id="QGF19671.1"/>
    </source>
</evidence>
<evidence type="ECO:0000259" key="2">
    <source>
        <dbReference type="Pfam" id="PF13392"/>
    </source>
</evidence>
<dbReference type="Pfam" id="PF13392">
    <property type="entry name" value="HNH_3"/>
    <property type="match status" value="1"/>
</dbReference>
<organism evidence="3 4">
    <name type="scientific">Pectobacterium phage MA2</name>
    <dbReference type="NCBI Taxonomy" id="2608298"/>
    <lineage>
        <taxon>Viruses</taxon>
        <taxon>Duplodnaviria</taxon>
        <taxon>Heunggongvirae</taxon>
        <taxon>Uroviricota</taxon>
        <taxon>Caudoviricetes</taxon>
        <taxon>Autographivirales</taxon>
        <taxon>Autoscriptoviridae</taxon>
        <taxon>Corkvirinae</taxon>
        <taxon>Kotilavirus</taxon>
        <taxon>Kotilavirus MA2</taxon>
    </lineage>
</organism>
<keyword evidence="3" id="KW-0378">Hydrolase</keyword>
<dbReference type="Proteomes" id="UP000355363">
    <property type="component" value="Segment"/>
</dbReference>
<dbReference type="EMBL" id="MN271656">
    <property type="protein sequence ID" value="QGF19671.1"/>
    <property type="molecule type" value="Genomic_DNA"/>
</dbReference>
<accession>A0A5Q2EZW8</accession>
<keyword evidence="3" id="KW-0255">Endonuclease</keyword>
<reference evidence="3 4" key="1">
    <citation type="submission" date="2019-08" db="EMBL/GenBank/DDBJ databases">
        <title>Phage-based cocktail containing Podoviridae and Myoviridae bacteriophages inhibit growth of Pectobacterium spp. under in vitro and in vivo conditions.</title>
        <authorList>
            <person name="Zaczek-Moczydlowska M."/>
            <person name="Young G.K."/>
            <person name="Trudgett J."/>
            <person name="Fleming C.C."/>
            <person name="Campbell K."/>
            <person name="OHanlon R."/>
        </authorList>
    </citation>
    <scope>NUCLEOTIDE SEQUENCE [LARGE SCALE GENOMIC DNA]</scope>
</reference>
<feature type="domain" description="HNH nuclease" evidence="2">
    <location>
        <begin position="32"/>
        <end position="77"/>
    </location>
</feature>
<dbReference type="InterPro" id="IPR044925">
    <property type="entry name" value="His-Me_finger_sf"/>
</dbReference>
<evidence type="ECO:0000256" key="1">
    <source>
        <dbReference type="SAM" id="MobiDB-lite"/>
    </source>
</evidence>
<dbReference type="InterPro" id="IPR044930">
    <property type="entry name" value="Homing_endonuclease_His-Me"/>
</dbReference>
<dbReference type="SUPFAM" id="SSF54060">
    <property type="entry name" value="His-Me finger endonucleases"/>
    <property type="match status" value="1"/>
</dbReference>
<proteinExistence type="predicted"/>
<gene>
    <name evidence="3" type="ORF">MA2_12</name>
</gene>
<dbReference type="InterPro" id="IPR003615">
    <property type="entry name" value="HNH_nuc"/>
</dbReference>
<keyword evidence="3" id="KW-0540">Nuclease</keyword>
<evidence type="ECO:0000313" key="4">
    <source>
        <dbReference type="Proteomes" id="UP000355363"/>
    </source>
</evidence>
<dbReference type="Gene3D" id="3.90.75.10">
    <property type="entry name" value="Homing Intron 3 (I-ppo) Encoded Endonuclease, Chain A"/>
    <property type="match status" value="1"/>
</dbReference>
<dbReference type="GO" id="GO:0004519">
    <property type="term" value="F:endonuclease activity"/>
    <property type="evidence" value="ECO:0007669"/>
    <property type="project" value="UniProtKB-KW"/>
</dbReference>
<feature type="compositionally biased region" description="Basic and acidic residues" evidence="1">
    <location>
        <begin position="75"/>
        <end position="85"/>
    </location>
</feature>
<protein>
    <submittedName>
        <fullName evidence="3">HNH homing endonuclease</fullName>
    </submittedName>
</protein>
<sequence>MDCIDHGRHKSLSPEGYLLVKDPRKKSRCTRMHRLVYACKMGTNLDGIEGVVVRHTCDNPRCVNPEHLIGGTKADNNKDRADRGRSAKHVPTRQRLSQKQCDFILSRHVPRDKEYGTAALGRLFGVDQKVIYKVLKGIYVCTKSL</sequence>